<dbReference type="Gene3D" id="1.25.40.20">
    <property type="entry name" value="Ankyrin repeat-containing domain"/>
    <property type="match status" value="1"/>
</dbReference>
<name>A0A9Y2F638_9SPHN</name>
<dbReference type="PANTHER" id="PTHR24126:SF14">
    <property type="entry name" value="ANK_REP_REGION DOMAIN-CONTAINING PROTEIN"/>
    <property type="match status" value="1"/>
</dbReference>
<dbReference type="PANTHER" id="PTHR24126">
    <property type="entry name" value="ANKYRIN REPEAT, PH AND SEC7 DOMAIN CONTAINING PROTEIN SECG-RELATED"/>
    <property type="match status" value="1"/>
</dbReference>
<dbReference type="InterPro" id="IPR002110">
    <property type="entry name" value="Ankyrin_rpt"/>
</dbReference>
<feature type="repeat" description="ANK" evidence="3">
    <location>
        <begin position="132"/>
        <end position="164"/>
    </location>
</feature>
<feature type="signal peptide" evidence="4">
    <location>
        <begin position="1"/>
        <end position="26"/>
    </location>
</feature>
<dbReference type="RefSeq" id="WP_285975757.1">
    <property type="nucleotide sequence ID" value="NZ_CP127221.1"/>
</dbReference>
<dbReference type="InterPro" id="IPR036770">
    <property type="entry name" value="Ankyrin_rpt-contain_sf"/>
</dbReference>
<keyword evidence="6" id="KW-1185">Reference proteome</keyword>
<sequence>MTRVVMRKIATLAALLGVFAAAPVAAQMFSDGYEFLKAVDDRDGDAVTAMLDEPGTTIINTRDLTSGETGLHIVTKRRDELWIRFLTQRGANPNVRDKKGVTPIQIAVTMGFIEGVERLIKAGADIEVADSAGETPLIVAVHRRDIPMIRLLLANKANPDRADNSGRTARDYAELMTANTAVLTEFERADAARESSGSQENYGPSF</sequence>
<reference evidence="5 6" key="1">
    <citation type="submission" date="2023-06" db="EMBL/GenBank/DDBJ databases">
        <title>Altererythrobacter rubellus NBRC 112769 genome.</title>
        <authorList>
            <person name="Zhang K."/>
        </authorList>
    </citation>
    <scope>NUCLEOTIDE SEQUENCE [LARGE SCALE GENOMIC DNA]</scope>
    <source>
        <strain evidence="5 6">NBRC 112769</strain>
    </source>
</reference>
<proteinExistence type="predicted"/>
<evidence type="ECO:0000256" key="3">
    <source>
        <dbReference type="PROSITE-ProRule" id="PRU00023"/>
    </source>
</evidence>
<evidence type="ECO:0000256" key="1">
    <source>
        <dbReference type="ARBA" id="ARBA00022737"/>
    </source>
</evidence>
<evidence type="ECO:0000313" key="6">
    <source>
        <dbReference type="Proteomes" id="UP001231445"/>
    </source>
</evidence>
<dbReference type="AlphaFoldDB" id="A0A9Y2F638"/>
<evidence type="ECO:0000313" key="5">
    <source>
        <dbReference type="EMBL" id="WIW95442.1"/>
    </source>
</evidence>
<dbReference type="Pfam" id="PF12796">
    <property type="entry name" value="Ank_2"/>
    <property type="match status" value="1"/>
</dbReference>
<dbReference type="SUPFAM" id="SSF48403">
    <property type="entry name" value="Ankyrin repeat"/>
    <property type="match status" value="1"/>
</dbReference>
<keyword evidence="2 3" id="KW-0040">ANK repeat</keyword>
<dbReference type="EMBL" id="CP127221">
    <property type="protein sequence ID" value="WIW95442.1"/>
    <property type="molecule type" value="Genomic_DNA"/>
</dbReference>
<dbReference type="Proteomes" id="UP001231445">
    <property type="component" value="Chromosome"/>
</dbReference>
<accession>A0A9Y2F638</accession>
<protein>
    <submittedName>
        <fullName evidence="5">Ankyrin repeat domain-containing protein</fullName>
    </submittedName>
</protein>
<feature type="repeat" description="ANK" evidence="3">
    <location>
        <begin position="99"/>
        <end position="131"/>
    </location>
</feature>
<organism evidence="5 6">
    <name type="scientific">Altererythrobacter rubellus</name>
    <dbReference type="NCBI Taxonomy" id="2173831"/>
    <lineage>
        <taxon>Bacteria</taxon>
        <taxon>Pseudomonadati</taxon>
        <taxon>Pseudomonadota</taxon>
        <taxon>Alphaproteobacteria</taxon>
        <taxon>Sphingomonadales</taxon>
        <taxon>Erythrobacteraceae</taxon>
        <taxon>Altererythrobacter</taxon>
    </lineage>
</organism>
<evidence type="ECO:0000256" key="4">
    <source>
        <dbReference type="SAM" id="SignalP"/>
    </source>
</evidence>
<keyword evidence="1" id="KW-0677">Repeat</keyword>
<dbReference type="PROSITE" id="PS50088">
    <property type="entry name" value="ANK_REPEAT"/>
    <property type="match status" value="3"/>
</dbReference>
<dbReference type="KEGG" id="arue:QQX03_10955"/>
<dbReference type="Pfam" id="PF00023">
    <property type="entry name" value="Ank"/>
    <property type="match status" value="1"/>
</dbReference>
<feature type="repeat" description="ANK" evidence="3">
    <location>
        <begin position="66"/>
        <end position="98"/>
    </location>
</feature>
<feature type="chain" id="PRO_5040920653" evidence="4">
    <location>
        <begin position="27"/>
        <end position="206"/>
    </location>
</feature>
<dbReference type="SMART" id="SM00248">
    <property type="entry name" value="ANK"/>
    <property type="match status" value="3"/>
</dbReference>
<gene>
    <name evidence="5" type="ORF">QQX03_10955</name>
</gene>
<keyword evidence="4" id="KW-0732">Signal</keyword>
<evidence type="ECO:0000256" key="2">
    <source>
        <dbReference type="ARBA" id="ARBA00023043"/>
    </source>
</evidence>
<dbReference type="PROSITE" id="PS50297">
    <property type="entry name" value="ANK_REP_REGION"/>
    <property type="match status" value="3"/>
</dbReference>